<proteinExistence type="predicted"/>
<name>A0BF20_PARTE</name>
<accession>A0BF20</accession>
<organism evidence="1 2">
    <name type="scientific">Paramecium tetraurelia</name>
    <dbReference type="NCBI Taxonomy" id="5888"/>
    <lineage>
        <taxon>Eukaryota</taxon>
        <taxon>Sar</taxon>
        <taxon>Alveolata</taxon>
        <taxon>Ciliophora</taxon>
        <taxon>Intramacronucleata</taxon>
        <taxon>Oligohymenophorea</taxon>
        <taxon>Peniculida</taxon>
        <taxon>Parameciidae</taxon>
        <taxon>Paramecium</taxon>
    </lineage>
</organism>
<reference evidence="1 2" key="1">
    <citation type="journal article" date="2006" name="Nature">
        <title>Global trends of whole-genome duplications revealed by the ciliate Paramecium tetraurelia.</title>
        <authorList>
            <consortium name="Genoscope"/>
            <person name="Aury J.-M."/>
            <person name="Jaillon O."/>
            <person name="Duret L."/>
            <person name="Noel B."/>
            <person name="Jubin C."/>
            <person name="Porcel B.M."/>
            <person name="Segurens B."/>
            <person name="Daubin V."/>
            <person name="Anthouard V."/>
            <person name="Aiach N."/>
            <person name="Arnaiz O."/>
            <person name="Billaut A."/>
            <person name="Beisson J."/>
            <person name="Blanc I."/>
            <person name="Bouhouche K."/>
            <person name="Camara F."/>
            <person name="Duharcourt S."/>
            <person name="Guigo R."/>
            <person name="Gogendeau D."/>
            <person name="Katinka M."/>
            <person name="Keller A.-M."/>
            <person name="Kissmehl R."/>
            <person name="Klotz C."/>
            <person name="Koll F."/>
            <person name="Le Moue A."/>
            <person name="Lepere C."/>
            <person name="Malinsky S."/>
            <person name="Nowacki M."/>
            <person name="Nowak J.K."/>
            <person name="Plattner H."/>
            <person name="Poulain J."/>
            <person name="Ruiz F."/>
            <person name="Serrano V."/>
            <person name="Zagulski M."/>
            <person name="Dessen P."/>
            <person name="Betermier M."/>
            <person name="Weissenbach J."/>
            <person name="Scarpelli C."/>
            <person name="Schachter V."/>
            <person name="Sperling L."/>
            <person name="Meyer E."/>
            <person name="Cohen J."/>
            <person name="Wincker P."/>
        </authorList>
    </citation>
    <scope>NUCLEOTIDE SEQUENCE [LARGE SCALE GENOMIC DNA]</scope>
    <source>
        <strain evidence="1 2">Stock d4-2</strain>
    </source>
</reference>
<dbReference type="InParanoid" id="A0BF20"/>
<sequence>MKSHDKINRNKNLQEIYGKLGQKTKRVQIREISQYNSIAIKIKKKENQVVFPDILLVEKRVVKLTIKQSKQSGKENTIKHYGFVSITSTFNLLAKLEQHRSFDS</sequence>
<dbReference type="Proteomes" id="UP000000600">
    <property type="component" value="Unassembled WGS sequence"/>
</dbReference>
<dbReference type="EMBL" id="CT867990">
    <property type="protein sequence ID" value="CAK57137.1"/>
    <property type="molecule type" value="Genomic_DNA"/>
</dbReference>
<dbReference type="RefSeq" id="XP_001424535.1">
    <property type="nucleotide sequence ID" value="XM_001424498.1"/>
</dbReference>
<dbReference type="HOGENOM" id="CLU_2255371_0_0_1"/>
<dbReference type="KEGG" id="ptm:GSPATT00028172001"/>
<gene>
    <name evidence="1" type="ORF">GSPATT00028172001</name>
</gene>
<dbReference type="AlphaFoldDB" id="A0BF20"/>
<dbReference type="GeneID" id="5010319"/>
<keyword evidence="2" id="KW-1185">Reference proteome</keyword>
<protein>
    <submittedName>
        <fullName evidence="1">Uncharacterized protein</fullName>
    </submittedName>
</protein>
<evidence type="ECO:0000313" key="1">
    <source>
        <dbReference type="EMBL" id="CAK57137.1"/>
    </source>
</evidence>
<evidence type="ECO:0000313" key="2">
    <source>
        <dbReference type="Proteomes" id="UP000000600"/>
    </source>
</evidence>